<name>A0A975BQP6_9BACT</name>
<dbReference type="Pfam" id="PF13584">
    <property type="entry name" value="BatD"/>
    <property type="match status" value="2"/>
</dbReference>
<evidence type="ECO:0000313" key="2">
    <source>
        <dbReference type="EMBL" id="QTA89439.1"/>
    </source>
</evidence>
<evidence type="ECO:0000313" key="3">
    <source>
        <dbReference type="Proteomes" id="UP000663722"/>
    </source>
</evidence>
<keyword evidence="3" id="KW-1185">Reference proteome</keyword>
<reference evidence="2" key="1">
    <citation type="journal article" date="2021" name="Microb. Physiol.">
        <title>Proteogenomic Insights into the Physiology of Marine, Sulfate-Reducing, Filamentous Desulfonema limicola and Desulfonema magnum.</title>
        <authorList>
            <person name="Schnaars V."/>
            <person name="Wohlbrand L."/>
            <person name="Scheve S."/>
            <person name="Hinrichs C."/>
            <person name="Reinhardt R."/>
            <person name="Rabus R."/>
        </authorList>
    </citation>
    <scope>NUCLEOTIDE SEQUENCE</scope>
    <source>
        <strain evidence="2">4be13</strain>
    </source>
</reference>
<dbReference type="Proteomes" id="UP000663722">
    <property type="component" value="Chromosome"/>
</dbReference>
<dbReference type="PANTHER" id="PTHR40940:SF2">
    <property type="entry name" value="BATD"/>
    <property type="match status" value="1"/>
</dbReference>
<organism evidence="2 3">
    <name type="scientific">Desulfonema magnum</name>
    <dbReference type="NCBI Taxonomy" id="45655"/>
    <lineage>
        <taxon>Bacteria</taxon>
        <taxon>Pseudomonadati</taxon>
        <taxon>Thermodesulfobacteriota</taxon>
        <taxon>Desulfobacteria</taxon>
        <taxon>Desulfobacterales</taxon>
        <taxon>Desulfococcaceae</taxon>
        <taxon>Desulfonema</taxon>
    </lineage>
</organism>
<sequence>MKAKQYGDKAINSLQLMVAIACFILACSVPVRAADIQAFVDRTNTTPGESVHLTVSIKGAGGDVDVSAIRDFKVISRGTSTNYEIVNGRTSWKIVYNYTLIPLKTGRLIIPPLSVESDGKIHRTREIVIQVSKRGQAQERDVFVDARISNPSPYEGQQIIYTFKFYHAVQVARGVNFQKPEFSGFTAKNIESERSYSAVISGRQYNITELRYVLVPLNPGEKIIDPAVLECNVVRSKRNRHRSAFDSFLDDSFFGRGDLDPRILRTEQLKVNVKPLPAYNGEIKFSGLVGKFGIQAELEADTLKVGDSTTLSITINGTGNIMDAEEPEVNVPEAFKVYKDNPEETVKLGTAGYTGKKIFRIALVPIREGHYVFEPIQFSYFDVSKGRYETRSTKALSLMVSPSDEKDTLEVFSAPDMPEKSLKKKVEFTGRDILPLKEGLDALENQKSLSLTGFILFLMIPGLSYLGVRAAFVFTQKSDDPAHIMAQRAENALKDACAIETSEEEFFSCLYKAVISVILSKAGIKGESLTYTEAEKILRTNGYSEEIAKNAANLLEKIESAQYSGLNRDKAFRENLLSETEQMVKELS</sequence>
<feature type="signal peptide" evidence="1">
    <location>
        <begin position="1"/>
        <end position="33"/>
    </location>
</feature>
<dbReference type="InterPro" id="IPR025738">
    <property type="entry name" value="BatD"/>
</dbReference>
<proteinExistence type="predicted"/>
<dbReference type="EMBL" id="CP061800">
    <property type="protein sequence ID" value="QTA89439.1"/>
    <property type="molecule type" value="Genomic_DNA"/>
</dbReference>
<gene>
    <name evidence="2" type="ORF">dnm_054920</name>
</gene>
<evidence type="ECO:0000256" key="1">
    <source>
        <dbReference type="SAM" id="SignalP"/>
    </source>
</evidence>
<dbReference type="PANTHER" id="PTHR40940">
    <property type="entry name" value="PROTEIN BATD-RELATED"/>
    <property type="match status" value="1"/>
</dbReference>
<dbReference type="AlphaFoldDB" id="A0A975BQP6"/>
<dbReference type="PROSITE" id="PS51257">
    <property type="entry name" value="PROKAR_LIPOPROTEIN"/>
    <property type="match status" value="1"/>
</dbReference>
<protein>
    <submittedName>
        <fullName evidence="2">Aerotolerance-related protein domain-containing protein</fullName>
    </submittedName>
</protein>
<accession>A0A975BQP6</accession>
<keyword evidence="1" id="KW-0732">Signal</keyword>
<feature type="chain" id="PRO_5037402333" evidence="1">
    <location>
        <begin position="34"/>
        <end position="588"/>
    </location>
</feature>
<dbReference type="KEGG" id="dmm:dnm_054920"/>